<organism evidence="1 2">
    <name type="scientific">Nocardioides marmoribigeumensis</name>
    <dbReference type="NCBI Taxonomy" id="433649"/>
    <lineage>
        <taxon>Bacteria</taxon>
        <taxon>Bacillati</taxon>
        <taxon>Actinomycetota</taxon>
        <taxon>Actinomycetes</taxon>
        <taxon>Propionibacteriales</taxon>
        <taxon>Nocardioidaceae</taxon>
        <taxon>Nocardioides</taxon>
    </lineage>
</organism>
<name>A0ABU2BX10_9ACTN</name>
<evidence type="ECO:0000313" key="2">
    <source>
        <dbReference type="Proteomes" id="UP001183648"/>
    </source>
</evidence>
<sequence>MYAVIGDLVGSRQAGDRAAIHRALVAALAATNRLVPAEQELEPTVGDEFQGAYARLVDAAHAALLVRLHLLPQVDARAGIGQGDARTLDAARTPRIQDGPAWWAAREALVHLGRPRHSALRTWYAGEGADAENAYLTCRDGLVERLNERSHRMLALALAGRTQREVAEAEGVSASAVSQAFARGIGAVRDAERLRRG</sequence>
<evidence type="ECO:0000313" key="1">
    <source>
        <dbReference type="EMBL" id="MDR7362809.1"/>
    </source>
</evidence>
<evidence type="ECO:0008006" key="3">
    <source>
        <dbReference type="Google" id="ProtNLM"/>
    </source>
</evidence>
<dbReference type="RefSeq" id="WP_310302278.1">
    <property type="nucleotide sequence ID" value="NZ_BAAAPS010000013.1"/>
</dbReference>
<reference evidence="1 2" key="1">
    <citation type="submission" date="2023-07" db="EMBL/GenBank/DDBJ databases">
        <title>Sequencing the genomes of 1000 actinobacteria strains.</title>
        <authorList>
            <person name="Klenk H.-P."/>
        </authorList>
    </citation>
    <scope>NUCLEOTIDE SEQUENCE [LARGE SCALE GENOMIC DNA]</scope>
    <source>
        <strain evidence="1 2">DSM 19426</strain>
    </source>
</reference>
<dbReference type="SUPFAM" id="SSF88659">
    <property type="entry name" value="Sigma3 and sigma4 domains of RNA polymerase sigma factors"/>
    <property type="match status" value="1"/>
</dbReference>
<dbReference type="Pfam" id="PF16264">
    <property type="entry name" value="SatD"/>
    <property type="match status" value="1"/>
</dbReference>
<comment type="caution">
    <text evidence="1">The sequence shown here is derived from an EMBL/GenBank/DDBJ whole genome shotgun (WGS) entry which is preliminary data.</text>
</comment>
<dbReference type="InterPro" id="IPR032580">
    <property type="entry name" value="SatD"/>
</dbReference>
<dbReference type="Proteomes" id="UP001183648">
    <property type="component" value="Unassembled WGS sequence"/>
</dbReference>
<proteinExistence type="predicted"/>
<dbReference type="EMBL" id="JAVDYG010000001">
    <property type="protein sequence ID" value="MDR7362809.1"/>
    <property type="molecule type" value="Genomic_DNA"/>
</dbReference>
<accession>A0ABU2BX10</accession>
<gene>
    <name evidence="1" type="ORF">J2S63_002362</name>
</gene>
<dbReference type="InterPro" id="IPR013324">
    <property type="entry name" value="RNA_pol_sigma_r3/r4-like"/>
</dbReference>
<protein>
    <recommendedName>
        <fullName evidence="3">SatD family (SatD)</fullName>
    </recommendedName>
</protein>
<keyword evidence="2" id="KW-1185">Reference proteome</keyword>